<reference evidence="1 2" key="1">
    <citation type="journal article" date="2022" name="Nat. Plants">
        <title>Genomes of leafy and leafless Platanthera orchids illuminate the evolution of mycoheterotrophy.</title>
        <authorList>
            <person name="Li M.H."/>
            <person name="Liu K.W."/>
            <person name="Li Z."/>
            <person name="Lu H.C."/>
            <person name="Ye Q.L."/>
            <person name="Zhang D."/>
            <person name="Wang J.Y."/>
            <person name="Li Y.F."/>
            <person name="Zhong Z.M."/>
            <person name="Liu X."/>
            <person name="Yu X."/>
            <person name="Liu D.K."/>
            <person name="Tu X.D."/>
            <person name="Liu B."/>
            <person name="Hao Y."/>
            <person name="Liao X.Y."/>
            <person name="Jiang Y.T."/>
            <person name="Sun W.H."/>
            <person name="Chen J."/>
            <person name="Chen Y.Q."/>
            <person name="Ai Y."/>
            <person name="Zhai J.W."/>
            <person name="Wu S.S."/>
            <person name="Zhou Z."/>
            <person name="Hsiao Y.Y."/>
            <person name="Wu W.L."/>
            <person name="Chen Y.Y."/>
            <person name="Lin Y.F."/>
            <person name="Hsu J.L."/>
            <person name="Li C.Y."/>
            <person name="Wang Z.W."/>
            <person name="Zhao X."/>
            <person name="Zhong W.Y."/>
            <person name="Ma X.K."/>
            <person name="Ma L."/>
            <person name="Huang J."/>
            <person name="Chen G.Z."/>
            <person name="Huang M.Z."/>
            <person name="Huang L."/>
            <person name="Peng D.H."/>
            <person name="Luo Y.B."/>
            <person name="Zou S.Q."/>
            <person name="Chen S.P."/>
            <person name="Lan S."/>
            <person name="Tsai W.C."/>
            <person name="Van de Peer Y."/>
            <person name="Liu Z.J."/>
        </authorList>
    </citation>
    <scope>NUCLEOTIDE SEQUENCE [LARGE SCALE GENOMIC DNA]</scope>
    <source>
        <strain evidence="1">Lor288</strain>
    </source>
</reference>
<evidence type="ECO:0000313" key="1">
    <source>
        <dbReference type="EMBL" id="KAK8964165.1"/>
    </source>
</evidence>
<proteinExistence type="predicted"/>
<dbReference type="Proteomes" id="UP001412067">
    <property type="component" value="Unassembled WGS sequence"/>
</dbReference>
<sequence>MAKMTFNFLSKEPQLQKLLQIVFGGSAHGCILSWDIRGGTQNSPMFLEVLHMAASYHGILEEEHKILPWLLASAFDGGVYA</sequence>
<dbReference type="EMBL" id="JBBWWR010000007">
    <property type="protein sequence ID" value="KAK8964165.1"/>
    <property type="molecule type" value="Genomic_DNA"/>
</dbReference>
<organism evidence="1 2">
    <name type="scientific">Platanthera guangdongensis</name>
    <dbReference type="NCBI Taxonomy" id="2320717"/>
    <lineage>
        <taxon>Eukaryota</taxon>
        <taxon>Viridiplantae</taxon>
        <taxon>Streptophyta</taxon>
        <taxon>Embryophyta</taxon>
        <taxon>Tracheophyta</taxon>
        <taxon>Spermatophyta</taxon>
        <taxon>Magnoliopsida</taxon>
        <taxon>Liliopsida</taxon>
        <taxon>Asparagales</taxon>
        <taxon>Orchidaceae</taxon>
        <taxon>Orchidoideae</taxon>
        <taxon>Orchideae</taxon>
        <taxon>Orchidinae</taxon>
        <taxon>Platanthera</taxon>
    </lineage>
</organism>
<name>A0ABR2MJ65_9ASPA</name>
<keyword evidence="2" id="KW-1185">Reference proteome</keyword>
<comment type="caution">
    <text evidence="1">The sequence shown here is derived from an EMBL/GenBank/DDBJ whole genome shotgun (WGS) entry which is preliminary data.</text>
</comment>
<protein>
    <submittedName>
        <fullName evidence="1">Uncharacterized protein</fullName>
    </submittedName>
</protein>
<evidence type="ECO:0000313" key="2">
    <source>
        <dbReference type="Proteomes" id="UP001412067"/>
    </source>
</evidence>
<accession>A0ABR2MJ65</accession>
<gene>
    <name evidence="1" type="ORF">KSP40_PGU018748</name>
</gene>